<comment type="caution">
    <text evidence="2">The sequence shown here is derived from an EMBL/GenBank/DDBJ whole genome shotgun (WGS) entry which is preliminary data.</text>
</comment>
<keyword evidence="3" id="KW-1185">Reference proteome</keyword>
<evidence type="ECO:0000256" key="1">
    <source>
        <dbReference type="SAM" id="MobiDB-lite"/>
    </source>
</evidence>
<evidence type="ECO:0000313" key="3">
    <source>
        <dbReference type="Proteomes" id="UP000037251"/>
    </source>
</evidence>
<accession>A0A0L8KTK6</accession>
<reference evidence="3" key="1">
    <citation type="submission" date="2015-07" db="EMBL/GenBank/DDBJ databases">
        <authorList>
            <person name="Ju K.-S."/>
            <person name="Doroghazi J.R."/>
            <person name="Metcalf W.W."/>
        </authorList>
    </citation>
    <scope>NUCLEOTIDE SEQUENCE [LARGE SCALE GENOMIC DNA]</scope>
    <source>
        <strain evidence="3">NRRL 2290</strain>
    </source>
</reference>
<proteinExistence type="predicted"/>
<dbReference type="STRING" id="67356.AQJ84_37565"/>
<dbReference type="Proteomes" id="UP000037251">
    <property type="component" value="Unassembled WGS sequence"/>
</dbReference>
<dbReference type="PATRIC" id="fig|67356.5.peg.8122"/>
<protein>
    <submittedName>
        <fullName evidence="2">Uncharacterized protein</fullName>
    </submittedName>
</protein>
<organism evidence="2 3">
    <name type="scientific">Streptomyces resistomycificus</name>
    <dbReference type="NCBI Taxonomy" id="67356"/>
    <lineage>
        <taxon>Bacteria</taxon>
        <taxon>Bacillati</taxon>
        <taxon>Actinomycetota</taxon>
        <taxon>Actinomycetes</taxon>
        <taxon>Kitasatosporales</taxon>
        <taxon>Streptomycetaceae</taxon>
        <taxon>Streptomyces</taxon>
        <taxon>Streptomyces aurantiacus group</taxon>
    </lineage>
</organism>
<sequence length="83" mass="9326">MRESRKTPQSIDRPKATQNIRTGRVVSMEPRLVKPSRPDRWPPWKTQTTAPNIAVRLSALSTTARAVGPPRRGPLLEKYPLGV</sequence>
<feature type="region of interest" description="Disordered" evidence="1">
    <location>
        <begin position="64"/>
        <end position="83"/>
    </location>
</feature>
<feature type="region of interest" description="Disordered" evidence="1">
    <location>
        <begin position="1"/>
        <end position="22"/>
    </location>
</feature>
<dbReference type="AlphaFoldDB" id="A0A0L8KTK6"/>
<gene>
    <name evidence="2" type="ORF">ADK37_37970</name>
</gene>
<name>A0A0L8KTK6_9ACTN</name>
<evidence type="ECO:0000313" key="2">
    <source>
        <dbReference type="EMBL" id="KOG29084.1"/>
    </source>
</evidence>
<dbReference type="EMBL" id="LGUS01000224">
    <property type="protein sequence ID" value="KOG29084.1"/>
    <property type="molecule type" value="Genomic_DNA"/>
</dbReference>